<dbReference type="EMBL" id="JAKJXO020000005">
    <property type="protein sequence ID" value="KAL1604844.1"/>
    <property type="molecule type" value="Genomic_DNA"/>
</dbReference>
<comment type="caution">
    <text evidence="1">The sequence shown here is derived from an EMBL/GenBank/DDBJ whole genome shotgun (WGS) entry which is preliminary data.</text>
</comment>
<dbReference type="Proteomes" id="UP001521785">
    <property type="component" value="Unassembled WGS sequence"/>
</dbReference>
<proteinExistence type="predicted"/>
<sequence>MPHGKSNINSNINNINNMVETAKDPDKTYKAYDFDGTYPGIAQAELRAWKHLLCMWNCYEVVFGLSKPVPDTEFMRAVKEKGWDNEAIMCSFYGLCYRWDNDENDVNEVRRTYRALYGVDASRKKFAKHLERMSFKTSYRRGEKIPDLLYGCGDREKKIPDDYAT</sequence>
<name>A0ABR3RL37_9PLEO</name>
<keyword evidence="2" id="KW-1185">Reference proteome</keyword>
<reference evidence="1 2" key="1">
    <citation type="submission" date="2024-02" db="EMBL/GenBank/DDBJ databases">
        <title>De novo assembly and annotation of 12 fungi associated with fruit tree decline syndrome in Ontario, Canada.</title>
        <authorList>
            <person name="Sulman M."/>
            <person name="Ellouze W."/>
            <person name="Ilyukhin E."/>
        </authorList>
    </citation>
    <scope>NUCLEOTIDE SEQUENCE [LARGE SCALE GENOMIC DNA]</scope>
    <source>
        <strain evidence="1 2">M42-189</strain>
    </source>
</reference>
<evidence type="ECO:0000313" key="2">
    <source>
        <dbReference type="Proteomes" id="UP001521785"/>
    </source>
</evidence>
<gene>
    <name evidence="1" type="ORF">SLS60_004384</name>
</gene>
<evidence type="ECO:0000313" key="1">
    <source>
        <dbReference type="EMBL" id="KAL1604844.1"/>
    </source>
</evidence>
<protein>
    <submittedName>
        <fullName evidence="1">Uncharacterized protein</fullName>
    </submittedName>
</protein>
<organism evidence="1 2">
    <name type="scientific">Paraconiothyrium brasiliense</name>
    <dbReference type="NCBI Taxonomy" id="300254"/>
    <lineage>
        <taxon>Eukaryota</taxon>
        <taxon>Fungi</taxon>
        <taxon>Dikarya</taxon>
        <taxon>Ascomycota</taxon>
        <taxon>Pezizomycotina</taxon>
        <taxon>Dothideomycetes</taxon>
        <taxon>Pleosporomycetidae</taxon>
        <taxon>Pleosporales</taxon>
        <taxon>Massarineae</taxon>
        <taxon>Didymosphaeriaceae</taxon>
        <taxon>Paraconiothyrium</taxon>
    </lineage>
</organism>
<accession>A0ABR3RL37</accession>